<sequence length="363" mass="41415">MMKKLFYVLLIVLLSSNLLAQDNICIGQKFSMHSLALGEDRPYWVYLPPKYNDAQYGKASYPVIYLLDGDTNFMTLAAIQSTFTRGMYNNMPECIIVAIPNTDRARDLTPTRSSLKHNGQDLFTNSGGSEHFTSFLTSELRNTIDSAYRTNGYNMLIGHSFGGLYVVATLIRHTDSFNAYIALDPSLWWDNKVIYKEAQSIWGKTDFEKRHLYIAMAKDENKADDIQKHSETIDRFCTEVLKSAPGNNLNGAWKYYEDENHGTILMPGMFDALRTIFDGIELPVKKIPENPGLIEEYYGKLSERLGFTFIPDENLIDNIGKYAMSVKKTENAIKIFEYNLKNYPDSPNAKKSLSEAREKLMNK</sequence>
<dbReference type="PANTHER" id="PTHR40841">
    <property type="entry name" value="SIDEROPHORE TRIACETYLFUSARININE C ESTERASE"/>
    <property type="match status" value="1"/>
</dbReference>
<evidence type="ECO:0008006" key="5">
    <source>
        <dbReference type="Google" id="ProtNLM"/>
    </source>
</evidence>
<dbReference type="PANTHER" id="PTHR40841:SF2">
    <property type="entry name" value="SIDEROPHORE-DEGRADING ESTERASE (EUROFUNG)"/>
    <property type="match status" value="1"/>
</dbReference>
<dbReference type="InterPro" id="IPR029058">
    <property type="entry name" value="AB_hydrolase_fold"/>
</dbReference>
<evidence type="ECO:0000256" key="2">
    <source>
        <dbReference type="ARBA" id="ARBA00022801"/>
    </source>
</evidence>
<dbReference type="EMBL" id="FLUM01000003">
    <property type="protein sequence ID" value="SBW07407.1"/>
    <property type="molecule type" value="Genomic_DNA"/>
</dbReference>
<feature type="chain" id="PRO_5013301619" description="Esterase" evidence="3">
    <location>
        <begin position="21"/>
        <end position="363"/>
    </location>
</feature>
<name>A0A212K717_9BACT</name>
<organism evidence="4">
    <name type="scientific">uncultured Dysgonomonas sp</name>
    <dbReference type="NCBI Taxonomy" id="206096"/>
    <lineage>
        <taxon>Bacteria</taxon>
        <taxon>Pseudomonadati</taxon>
        <taxon>Bacteroidota</taxon>
        <taxon>Bacteroidia</taxon>
        <taxon>Bacteroidales</taxon>
        <taxon>Dysgonomonadaceae</taxon>
        <taxon>Dysgonomonas</taxon>
        <taxon>environmental samples</taxon>
    </lineage>
</organism>
<dbReference type="GO" id="GO:0016788">
    <property type="term" value="F:hydrolase activity, acting on ester bonds"/>
    <property type="evidence" value="ECO:0007669"/>
    <property type="project" value="TreeGrafter"/>
</dbReference>
<dbReference type="InterPro" id="IPR000801">
    <property type="entry name" value="Esterase-like"/>
</dbReference>
<keyword evidence="2" id="KW-0378">Hydrolase</keyword>
<dbReference type="Gene3D" id="3.40.50.1820">
    <property type="entry name" value="alpha/beta hydrolase"/>
    <property type="match status" value="1"/>
</dbReference>
<evidence type="ECO:0000256" key="3">
    <source>
        <dbReference type="SAM" id="SignalP"/>
    </source>
</evidence>
<gene>
    <name evidence="4" type="ORF">KL86DYS1_31658</name>
</gene>
<feature type="signal peptide" evidence="3">
    <location>
        <begin position="1"/>
        <end position="20"/>
    </location>
</feature>
<evidence type="ECO:0000313" key="4">
    <source>
        <dbReference type="EMBL" id="SBW07407.1"/>
    </source>
</evidence>
<dbReference type="InterPro" id="IPR052558">
    <property type="entry name" value="Siderophore_Hydrolase_D"/>
</dbReference>
<proteinExistence type="inferred from homology"/>
<comment type="similarity">
    <text evidence="1">Belongs to the esterase D family.</text>
</comment>
<accession>A0A212K717</accession>
<evidence type="ECO:0000256" key="1">
    <source>
        <dbReference type="ARBA" id="ARBA00005622"/>
    </source>
</evidence>
<keyword evidence="3" id="KW-0732">Signal</keyword>
<protein>
    <recommendedName>
        <fullName evidence="5">Esterase</fullName>
    </recommendedName>
</protein>
<reference evidence="4" key="1">
    <citation type="submission" date="2016-04" db="EMBL/GenBank/DDBJ databases">
        <authorList>
            <person name="Evans L.H."/>
            <person name="Alamgir A."/>
            <person name="Owens N."/>
            <person name="Weber N.D."/>
            <person name="Virtaneva K."/>
            <person name="Barbian K."/>
            <person name="Babar A."/>
            <person name="Rosenke K."/>
        </authorList>
    </citation>
    <scope>NUCLEOTIDE SEQUENCE</scope>
    <source>
        <strain evidence="4">86-1</strain>
    </source>
</reference>
<dbReference type="RefSeq" id="WP_296944703.1">
    <property type="nucleotide sequence ID" value="NZ_LT599032.1"/>
</dbReference>
<dbReference type="SUPFAM" id="SSF53474">
    <property type="entry name" value="alpha/beta-Hydrolases"/>
    <property type="match status" value="1"/>
</dbReference>
<dbReference type="AlphaFoldDB" id="A0A212K717"/>
<dbReference type="Pfam" id="PF00756">
    <property type="entry name" value="Esterase"/>
    <property type="match status" value="1"/>
</dbReference>